<accession>A0ABQ3WYN2</accession>
<dbReference type="EC" id="2.7.11.1" evidence="1"/>
<feature type="binding site" evidence="7">
    <location>
        <position position="51"/>
    </location>
    <ligand>
        <name>ATP</name>
        <dbReference type="ChEBI" id="CHEBI:30616"/>
    </ligand>
</feature>
<comment type="caution">
    <text evidence="10">The sequence shown here is derived from an EMBL/GenBank/DDBJ whole genome shotgun (WGS) entry which is preliminary data.</text>
</comment>
<evidence type="ECO:0000256" key="7">
    <source>
        <dbReference type="PROSITE-ProRule" id="PRU10141"/>
    </source>
</evidence>
<feature type="region of interest" description="Disordered" evidence="8">
    <location>
        <begin position="431"/>
        <end position="480"/>
    </location>
</feature>
<keyword evidence="2" id="KW-0723">Serine/threonine-protein kinase</keyword>
<gene>
    <name evidence="10" type="ORF">Aca07nite_85300</name>
</gene>
<dbReference type="InterPro" id="IPR000719">
    <property type="entry name" value="Prot_kinase_dom"/>
</dbReference>
<organism evidence="10">
    <name type="scientific">Actinoplanes campanulatus</name>
    <dbReference type="NCBI Taxonomy" id="113559"/>
    <lineage>
        <taxon>Bacteria</taxon>
        <taxon>Bacillati</taxon>
        <taxon>Actinomycetota</taxon>
        <taxon>Actinomycetes</taxon>
        <taxon>Micromonosporales</taxon>
        <taxon>Micromonosporaceae</taxon>
        <taxon>Actinoplanes</taxon>
    </lineage>
</organism>
<dbReference type="PANTHER" id="PTHR43289:SF6">
    <property type="entry name" value="SERINE_THREONINE-PROTEIN KINASE NEKL-3"/>
    <property type="match status" value="1"/>
</dbReference>
<dbReference type="PROSITE" id="PS50011">
    <property type="entry name" value="PROTEIN_KINASE_DOM"/>
    <property type="match status" value="1"/>
</dbReference>
<feature type="region of interest" description="Disordered" evidence="8">
    <location>
        <begin position="365"/>
        <end position="385"/>
    </location>
</feature>
<dbReference type="PANTHER" id="PTHR43289">
    <property type="entry name" value="MITOGEN-ACTIVATED PROTEIN KINASE KINASE KINASE 20-RELATED"/>
    <property type="match status" value="1"/>
</dbReference>
<protein>
    <recommendedName>
        <fullName evidence="1">non-specific serine/threonine protein kinase</fullName>
        <ecNumber evidence="1">2.7.11.1</ecNumber>
    </recommendedName>
</protein>
<dbReference type="PROSITE" id="PS00108">
    <property type="entry name" value="PROTEIN_KINASE_ST"/>
    <property type="match status" value="1"/>
</dbReference>
<evidence type="ECO:0000256" key="4">
    <source>
        <dbReference type="ARBA" id="ARBA00022741"/>
    </source>
</evidence>
<dbReference type="InterPro" id="IPR017441">
    <property type="entry name" value="Protein_kinase_ATP_BS"/>
</dbReference>
<feature type="domain" description="Protein kinase" evidence="9">
    <location>
        <begin position="22"/>
        <end position="305"/>
    </location>
</feature>
<keyword evidence="3" id="KW-0808">Transferase</keyword>
<dbReference type="Pfam" id="PF00069">
    <property type="entry name" value="Pkinase"/>
    <property type="match status" value="1"/>
</dbReference>
<evidence type="ECO:0000256" key="6">
    <source>
        <dbReference type="ARBA" id="ARBA00022840"/>
    </source>
</evidence>
<dbReference type="Gene3D" id="1.10.510.10">
    <property type="entry name" value="Transferase(Phosphotransferase) domain 1"/>
    <property type="match status" value="1"/>
</dbReference>
<name>A0ABQ3WYN2_9ACTN</name>
<reference evidence="10" key="1">
    <citation type="submission" date="2021-01" db="EMBL/GenBank/DDBJ databases">
        <title>Whole genome shotgun sequence of Actinoplanes capillaceus NBRC 16408.</title>
        <authorList>
            <person name="Komaki H."/>
            <person name="Tamura T."/>
        </authorList>
    </citation>
    <scope>NUCLEOTIDE SEQUENCE [LARGE SCALE GENOMIC DNA]</scope>
    <source>
        <strain evidence="10">NBRC 16408</strain>
    </source>
</reference>
<dbReference type="EMBL" id="BOMF01000175">
    <property type="protein sequence ID" value="GID51255.1"/>
    <property type="molecule type" value="Genomic_DNA"/>
</dbReference>
<dbReference type="SMART" id="SM00220">
    <property type="entry name" value="S_TKc"/>
    <property type="match status" value="1"/>
</dbReference>
<evidence type="ECO:0000256" key="5">
    <source>
        <dbReference type="ARBA" id="ARBA00022777"/>
    </source>
</evidence>
<evidence type="ECO:0000256" key="3">
    <source>
        <dbReference type="ARBA" id="ARBA00022679"/>
    </source>
</evidence>
<feature type="compositionally biased region" description="Low complexity" evidence="8">
    <location>
        <begin position="445"/>
        <end position="467"/>
    </location>
</feature>
<sequence length="584" mass="59140">MEDPGGASENGARAGLVLGGRYRLLAPIGTGGMAVVWQARDSVLARSVAVKMVKPGQAVDVRSRERIRLEARAAGALSHPNIAHVHDYGEVEIAGRVLPYVVMELVTGGTLLQRLSAGPVVAGFAMRVGAEIAAALAAAHAEGLVHRDIKPGNVILSPTGAKVVDFGIAAAARAEWPAPSGAGDEADDGALGELLGTPAYLAPERLVGDAVVPASDVYALGVVLYLMLSGRSPWNSENTRQMLEAHLYVPPLPLPPVDGVPDRVVDLCNRCLAKDPDERPSAEEAAAVLSQSAGLRPLPEDRPVFPINPVGPINAVNPVSPVNAVDPVNAVNAVNAVDPVDPVDAVGLADPAHSLKPFKAVVEPGEDGLAGPPAPASQVEKPAPRDRARVTRWAAAAALVIAAGAGGWLLLREDGAEGDAGTVVAAKSAGAAQPAAVDPGNSRATHTTETGTRTIATRDVTPSAGTPQPAPPAGVAPTVTAPPTVLPTATTTTTAAPEPTVEVTTTTTTTAAPVQRTLSSAGGTVVATCHPGGDAEILSWKAAGSYKVQSADPGPSGAPSVTFKHGNRRVTMTVSCDSGAPALA</sequence>
<dbReference type="SUPFAM" id="SSF56112">
    <property type="entry name" value="Protein kinase-like (PK-like)"/>
    <property type="match status" value="1"/>
</dbReference>
<dbReference type="CDD" id="cd14014">
    <property type="entry name" value="STKc_PknB_like"/>
    <property type="match status" value="1"/>
</dbReference>
<evidence type="ECO:0000313" key="10">
    <source>
        <dbReference type="EMBL" id="GID51255.1"/>
    </source>
</evidence>
<evidence type="ECO:0000259" key="9">
    <source>
        <dbReference type="PROSITE" id="PS50011"/>
    </source>
</evidence>
<keyword evidence="6 7" id="KW-0067">ATP-binding</keyword>
<dbReference type="InterPro" id="IPR008271">
    <property type="entry name" value="Ser/Thr_kinase_AS"/>
</dbReference>
<keyword evidence="4 7" id="KW-0547">Nucleotide-binding</keyword>
<dbReference type="Gene3D" id="3.30.200.20">
    <property type="entry name" value="Phosphorylase Kinase, domain 1"/>
    <property type="match status" value="1"/>
</dbReference>
<dbReference type="InterPro" id="IPR011009">
    <property type="entry name" value="Kinase-like_dom_sf"/>
</dbReference>
<evidence type="ECO:0000256" key="1">
    <source>
        <dbReference type="ARBA" id="ARBA00012513"/>
    </source>
</evidence>
<keyword evidence="5" id="KW-0418">Kinase</keyword>
<evidence type="ECO:0000256" key="2">
    <source>
        <dbReference type="ARBA" id="ARBA00022527"/>
    </source>
</evidence>
<evidence type="ECO:0000256" key="8">
    <source>
        <dbReference type="SAM" id="MobiDB-lite"/>
    </source>
</evidence>
<dbReference type="PROSITE" id="PS00107">
    <property type="entry name" value="PROTEIN_KINASE_ATP"/>
    <property type="match status" value="1"/>
</dbReference>
<proteinExistence type="predicted"/>